<dbReference type="InterPro" id="IPR049163">
    <property type="entry name" value="Pif1-like_2B_dom"/>
</dbReference>
<dbReference type="PANTHER" id="PTHR10492:SF57">
    <property type="entry name" value="ATP-DEPENDENT DNA HELICASE"/>
    <property type="match status" value="1"/>
</dbReference>
<dbReference type="Gene3D" id="3.40.50.300">
    <property type="entry name" value="P-loop containing nucleotide triphosphate hydrolases"/>
    <property type="match status" value="1"/>
</dbReference>
<dbReference type="GO" id="GO:0016887">
    <property type="term" value="F:ATP hydrolysis activity"/>
    <property type="evidence" value="ECO:0007669"/>
    <property type="project" value="RHEA"/>
</dbReference>
<dbReference type="GO" id="GO:0000723">
    <property type="term" value="P:telomere maintenance"/>
    <property type="evidence" value="ECO:0007669"/>
    <property type="project" value="InterPro"/>
</dbReference>
<dbReference type="GO" id="GO:0006310">
    <property type="term" value="P:DNA recombination"/>
    <property type="evidence" value="ECO:0007669"/>
    <property type="project" value="UniProtKB-KW"/>
</dbReference>
<accession>A0A5S6QN53</accession>
<feature type="domain" description="DNA helicase Pif1-like DEAD-box helicase" evidence="3">
    <location>
        <begin position="1036"/>
        <end position="1244"/>
    </location>
</feature>
<dbReference type="WBParaSite" id="TMUE_2000008618.1">
    <property type="protein sequence ID" value="TMUE_2000008618.1"/>
    <property type="gene ID" value="WBGene00300342"/>
</dbReference>
<evidence type="ECO:0000313" key="6">
    <source>
        <dbReference type="Proteomes" id="UP000046395"/>
    </source>
</evidence>
<evidence type="ECO:0000256" key="2">
    <source>
        <dbReference type="SAM" id="MobiDB-lite"/>
    </source>
</evidence>
<comment type="cofactor">
    <cofactor evidence="1">
        <name>Mg(2+)</name>
        <dbReference type="ChEBI" id="CHEBI:18420"/>
    </cofactor>
</comment>
<keyword evidence="1" id="KW-0347">Helicase</keyword>
<evidence type="ECO:0000259" key="4">
    <source>
        <dbReference type="Pfam" id="PF14214"/>
    </source>
</evidence>
<evidence type="ECO:0000313" key="7">
    <source>
        <dbReference type="WBParaSite" id="TMUE_2000008618.1"/>
    </source>
</evidence>
<feature type="domain" description="Helitron helicase-like" evidence="4">
    <location>
        <begin position="395"/>
        <end position="575"/>
    </location>
</feature>
<keyword evidence="1" id="KW-0233">DNA recombination</keyword>
<dbReference type="Proteomes" id="UP000046395">
    <property type="component" value="Unassembled WGS sequence"/>
</dbReference>
<dbReference type="GO" id="GO:0006281">
    <property type="term" value="P:DNA repair"/>
    <property type="evidence" value="ECO:0007669"/>
    <property type="project" value="UniProtKB-KW"/>
</dbReference>
<keyword evidence="1" id="KW-0067">ATP-binding</keyword>
<organism evidence="6 7">
    <name type="scientific">Trichuris muris</name>
    <name type="common">Mouse whipworm</name>
    <dbReference type="NCBI Taxonomy" id="70415"/>
    <lineage>
        <taxon>Eukaryota</taxon>
        <taxon>Metazoa</taxon>
        <taxon>Ecdysozoa</taxon>
        <taxon>Nematoda</taxon>
        <taxon>Enoplea</taxon>
        <taxon>Dorylaimia</taxon>
        <taxon>Trichinellida</taxon>
        <taxon>Trichuridae</taxon>
        <taxon>Trichuris</taxon>
    </lineage>
</organism>
<dbReference type="EC" id="5.6.2.3" evidence="1"/>
<feature type="region of interest" description="Disordered" evidence="2">
    <location>
        <begin position="1"/>
        <end position="47"/>
    </location>
</feature>
<dbReference type="Pfam" id="PF14214">
    <property type="entry name" value="Helitron_like_N"/>
    <property type="match status" value="1"/>
</dbReference>
<sequence>MGSLQNPQEERAGVSTRAAERKRRRREDETSPERERRQIGSRERMRTFRARIRGEPEAAEMAVREAGRLRRRRAEERDAERTGRRRVQWEHGRSIGQNVASMSRPETVQENYLGLMNKECEFCHALFFESEVGRDPHRINVCCNYGTVQLSDTFGDYPEILQQLFTTDSERAKNFRDNIRRFNSALAMASMGAQLDIPVGRGPYCFRVHGQVYHLAGPLHPAPGQRPAYGQIYILDSEQAAEERLNNLSNANCDRQVMTELGSLFACINPFAGAYKMMAEVERDEEEKAALEGRPVTRIKMIFDTSLNTDQRRYNIPTSNEVAVIYVGEDDDIPATRSLAVHPRSGGLRNIRDIDGICDPLTYPLFFPKGQKGWDPSLTRVNSNRRRTRVTQKEYYSFLLQVGNSFCPLKYGRALFQQYIVDSWVKIEQNRLNYHRMHQQDIRSEQYQTLHDFVLSNNTASGPPGKRIILPSSYPGSPRAVMQDFQDAMAIVSAHGKPDYFVTFTCNPKWREIEENLLPGQSASDRPDLVARIYKLKVDALLHALLHEHVWGRVRAYVSVYEWQKRGLPHTHTLLIMDEDAKPRNPNDVDSIVRAELPDRQAEPLLYDIVSKNMIHRPCGDLNPLAPCMLNGACLKRFPKRFRDFTNVEIDGYPEYRRRDDGNTVEYQGVRLDNRWIVPYNPRLTMMLRAHVNVEMCAMIEAVKYLFKYVYKGPDRGAVRLIRREHLSEDGHITDEISAHLDVRYVCAPEAVHHIFGFRTGRKSDVICRLAVHLSGQQNITFQAGHEPQAALRALTRNSTLTAWFKKNEESAAIANSGSLADDFLDSRLYRYVEMPCYYTFNRATTLWNRRQRGSRQIGRMYTVSPQDPERYALRLLLLNVKGAVSFEHLRTVESGDGSVVVCQTFAEAARTNGLLADDSHYLLTLQEAAAFQMPIQLRAVFVAIIAFNEVNDCNVLWKRTKRDLSEDFRNQGRNEDEAEAMAYYEIEERLGRLGKDLKQFLRVPAPPPPPPSAAEATDFRPRECRLKGQQLYATLNTEQKAACDTIIRSIDTASSERLFFIDGPGGSGKTYLYQTMFNLLVGRNLRVLCTAWTGIAANLLPAGRTSASAFKLNVKNNCEDSHIKRLTRASRELESLHVIIWDEASMIPKAALQTVNSLLRDVTQSSALFGGKTVILGGDFRQVLPIVRRGSREAQVDACIKRSDLWNYFTSLHLFSNMRIATGDADWIEFLLRAGDGTANDEDGRISLPEGIVSHDNLVVKIFGNSIDPLDQSDMSERAILAPKNVDADFLNHEVLNRLQGEEKAYHSVDEAICDDPSHVATYPTEFLHRINLSRLPPHVLRLKKGCVVILLRNLDITEGLCNGTRLVVERFGPRLLACRFACGERKGLCAIIPRIDNYADNNLPFRLLRRQFPVRLAFALSINKAQGQSFSRIGLWLPSEVFTHGQLYVALSRVKSREGFLLQADCDNRPLNVVYREVL</sequence>
<keyword evidence="1" id="KW-0227">DNA damage</keyword>
<keyword evidence="1" id="KW-0234">DNA repair</keyword>
<dbReference type="STRING" id="70415.A0A5S6QN53"/>
<protein>
    <recommendedName>
        <fullName evidence="1">ATP-dependent DNA helicase</fullName>
        <ecNumber evidence="1">5.6.2.3</ecNumber>
    </recommendedName>
</protein>
<dbReference type="Pfam" id="PF05970">
    <property type="entry name" value="PIF1"/>
    <property type="match status" value="1"/>
</dbReference>
<dbReference type="Pfam" id="PF21530">
    <property type="entry name" value="Pif1_2B_dom"/>
    <property type="match status" value="1"/>
</dbReference>
<comment type="catalytic activity">
    <reaction evidence="1">
        <text>ATP + H2O = ADP + phosphate + H(+)</text>
        <dbReference type="Rhea" id="RHEA:13065"/>
        <dbReference type="ChEBI" id="CHEBI:15377"/>
        <dbReference type="ChEBI" id="CHEBI:15378"/>
        <dbReference type="ChEBI" id="CHEBI:30616"/>
        <dbReference type="ChEBI" id="CHEBI:43474"/>
        <dbReference type="ChEBI" id="CHEBI:456216"/>
        <dbReference type="EC" id="5.6.2.3"/>
    </reaction>
</comment>
<dbReference type="InterPro" id="IPR010285">
    <property type="entry name" value="DNA_helicase_pif1-like_DEAD"/>
</dbReference>
<keyword evidence="1" id="KW-0378">Hydrolase</keyword>
<proteinExistence type="inferred from homology"/>
<dbReference type="SUPFAM" id="SSF52540">
    <property type="entry name" value="P-loop containing nucleoside triphosphate hydrolases"/>
    <property type="match status" value="2"/>
</dbReference>
<comment type="similarity">
    <text evidence="1">Belongs to the helicase family.</text>
</comment>
<feature type="domain" description="DNA helicase Pif1-like 2B" evidence="5">
    <location>
        <begin position="1327"/>
        <end position="1373"/>
    </location>
</feature>
<keyword evidence="6" id="KW-1185">Reference proteome</keyword>
<keyword evidence="1" id="KW-0547">Nucleotide-binding</keyword>
<dbReference type="InterPro" id="IPR027417">
    <property type="entry name" value="P-loop_NTPase"/>
</dbReference>
<reference evidence="7" key="1">
    <citation type="submission" date="2019-12" db="UniProtKB">
        <authorList>
            <consortium name="WormBaseParasite"/>
        </authorList>
    </citation>
    <scope>IDENTIFICATION</scope>
</reference>
<dbReference type="CDD" id="cd18809">
    <property type="entry name" value="SF1_C_RecD"/>
    <property type="match status" value="1"/>
</dbReference>
<dbReference type="PANTHER" id="PTHR10492">
    <property type="match status" value="1"/>
</dbReference>
<dbReference type="GO" id="GO:0005524">
    <property type="term" value="F:ATP binding"/>
    <property type="evidence" value="ECO:0007669"/>
    <property type="project" value="UniProtKB-KW"/>
</dbReference>
<feature type="compositionally biased region" description="Basic and acidic residues" evidence="2">
    <location>
        <begin position="26"/>
        <end position="47"/>
    </location>
</feature>
<dbReference type="GO" id="GO:0043139">
    <property type="term" value="F:5'-3' DNA helicase activity"/>
    <property type="evidence" value="ECO:0007669"/>
    <property type="project" value="UniProtKB-EC"/>
</dbReference>
<evidence type="ECO:0000259" key="5">
    <source>
        <dbReference type="Pfam" id="PF21530"/>
    </source>
</evidence>
<feature type="region of interest" description="Disordered" evidence="2">
    <location>
        <begin position="68"/>
        <end position="87"/>
    </location>
</feature>
<evidence type="ECO:0000259" key="3">
    <source>
        <dbReference type="Pfam" id="PF05970"/>
    </source>
</evidence>
<dbReference type="InterPro" id="IPR025476">
    <property type="entry name" value="Helitron_helicase-like"/>
</dbReference>
<evidence type="ECO:0000256" key="1">
    <source>
        <dbReference type="RuleBase" id="RU363044"/>
    </source>
</evidence>
<name>A0A5S6QN53_TRIMR</name>